<dbReference type="PROSITE" id="PS00107">
    <property type="entry name" value="PROTEIN_KINASE_ATP"/>
    <property type="match status" value="1"/>
</dbReference>
<protein>
    <submittedName>
        <fullName evidence="9">Kinase-like protein</fullName>
    </submittedName>
</protein>
<dbReference type="InterPro" id="IPR008271">
    <property type="entry name" value="Ser/Thr_kinase_AS"/>
</dbReference>
<dbReference type="InterPro" id="IPR000719">
    <property type="entry name" value="Prot_kinase_dom"/>
</dbReference>
<keyword evidence="10" id="KW-1185">Reference proteome</keyword>
<accession>A0A316V452</accession>
<comment type="similarity">
    <text evidence="7">Belongs to the protein kinase superfamily.</text>
</comment>
<dbReference type="GO" id="GO:0005524">
    <property type="term" value="F:ATP binding"/>
    <property type="evidence" value="ECO:0007669"/>
    <property type="project" value="UniProtKB-UniRule"/>
</dbReference>
<feature type="domain" description="Protein kinase" evidence="8">
    <location>
        <begin position="6"/>
        <end position="245"/>
    </location>
</feature>
<dbReference type="PANTHER" id="PTHR24345:SF91">
    <property type="entry name" value="SERINE_THREONINE-PROTEIN KINASE PLK4"/>
    <property type="match status" value="1"/>
</dbReference>
<dbReference type="SMART" id="SM00220">
    <property type="entry name" value="S_TKc"/>
    <property type="match status" value="1"/>
</dbReference>
<dbReference type="InterPro" id="IPR017441">
    <property type="entry name" value="Protein_kinase_ATP_BS"/>
</dbReference>
<dbReference type="GO" id="GO:0005634">
    <property type="term" value="C:nucleus"/>
    <property type="evidence" value="ECO:0007669"/>
    <property type="project" value="TreeGrafter"/>
</dbReference>
<dbReference type="AlphaFoldDB" id="A0A316V452"/>
<dbReference type="InterPro" id="IPR011009">
    <property type="entry name" value="Kinase-like_dom_sf"/>
</dbReference>
<dbReference type="PANTHER" id="PTHR24345">
    <property type="entry name" value="SERINE/THREONINE-PROTEIN KINASE PLK"/>
    <property type="match status" value="1"/>
</dbReference>
<dbReference type="Proteomes" id="UP000245771">
    <property type="component" value="Unassembled WGS sequence"/>
</dbReference>
<organism evidence="9 10">
    <name type="scientific">Meira miltonrushii</name>
    <dbReference type="NCBI Taxonomy" id="1280837"/>
    <lineage>
        <taxon>Eukaryota</taxon>
        <taxon>Fungi</taxon>
        <taxon>Dikarya</taxon>
        <taxon>Basidiomycota</taxon>
        <taxon>Ustilaginomycotina</taxon>
        <taxon>Exobasidiomycetes</taxon>
        <taxon>Exobasidiales</taxon>
        <taxon>Brachybasidiaceae</taxon>
        <taxon>Meira</taxon>
    </lineage>
</organism>
<dbReference type="PROSITE" id="PS00108">
    <property type="entry name" value="PROTEIN_KINASE_ST"/>
    <property type="match status" value="1"/>
</dbReference>
<evidence type="ECO:0000256" key="5">
    <source>
        <dbReference type="ARBA" id="ARBA00022840"/>
    </source>
</evidence>
<dbReference type="CDD" id="cd00180">
    <property type="entry name" value="PKc"/>
    <property type="match status" value="1"/>
</dbReference>
<evidence type="ECO:0000256" key="2">
    <source>
        <dbReference type="ARBA" id="ARBA00022679"/>
    </source>
</evidence>
<feature type="binding site" evidence="6">
    <location>
        <position position="35"/>
    </location>
    <ligand>
        <name>ATP</name>
        <dbReference type="ChEBI" id="CHEBI:30616"/>
    </ligand>
</feature>
<sequence>MDSKKFRLISCIGEGAFGIVYQAINLQTNNKVAVKCIKTNQALGALENMKREANIHSKLEHVNIVAFKSFVLQNNYLQLELELCEQGTLCDFLFCKQNINNICAQLCSAVHYLHEGALANDAVIHRDIKLENVLISRGMQIKLGDFGLAISKPRDNVGRWGIAGEMIRGLKYGKKTDLWSLGILLYEIWTWRIFQGSEGITLERSIAIMLSQPLSKDVTQVLALFLQIDPISRREASTPLAFSWMLEALMNNHSCHTKLLSDLEDERSDMSFQSAKSENDSELIQALNNLKNGAQGLCLDETRLQKAWLLLSMCEQTASKT</sequence>
<dbReference type="STRING" id="1280837.A0A316V452"/>
<dbReference type="GeneID" id="37023141"/>
<keyword evidence="3 6" id="KW-0547">Nucleotide-binding</keyword>
<keyword evidence="5 6" id="KW-0067">ATP-binding</keyword>
<dbReference type="PROSITE" id="PS50011">
    <property type="entry name" value="PROTEIN_KINASE_DOM"/>
    <property type="match status" value="1"/>
</dbReference>
<evidence type="ECO:0000256" key="4">
    <source>
        <dbReference type="ARBA" id="ARBA00022777"/>
    </source>
</evidence>
<evidence type="ECO:0000313" key="10">
    <source>
        <dbReference type="Proteomes" id="UP000245771"/>
    </source>
</evidence>
<proteinExistence type="inferred from homology"/>
<keyword evidence="1 7" id="KW-0723">Serine/threonine-protein kinase</keyword>
<keyword evidence="2" id="KW-0808">Transferase</keyword>
<dbReference type="EMBL" id="KZ819612">
    <property type="protein sequence ID" value="PWN31301.1"/>
    <property type="molecule type" value="Genomic_DNA"/>
</dbReference>
<dbReference type="RefSeq" id="XP_025351603.1">
    <property type="nucleotide sequence ID" value="XM_025501360.1"/>
</dbReference>
<keyword evidence="4 9" id="KW-0418">Kinase</keyword>
<evidence type="ECO:0000256" key="6">
    <source>
        <dbReference type="PROSITE-ProRule" id="PRU10141"/>
    </source>
</evidence>
<gene>
    <name evidence="9" type="ORF">FA14DRAFT_184006</name>
</gene>
<reference evidence="9 10" key="1">
    <citation type="journal article" date="2018" name="Mol. Biol. Evol.">
        <title>Broad Genomic Sampling Reveals a Smut Pathogenic Ancestry of the Fungal Clade Ustilaginomycotina.</title>
        <authorList>
            <person name="Kijpornyongpan T."/>
            <person name="Mondo S.J."/>
            <person name="Barry K."/>
            <person name="Sandor L."/>
            <person name="Lee J."/>
            <person name="Lipzen A."/>
            <person name="Pangilinan J."/>
            <person name="LaButti K."/>
            <person name="Hainaut M."/>
            <person name="Henrissat B."/>
            <person name="Grigoriev I.V."/>
            <person name="Spatafora J.W."/>
            <person name="Aime M.C."/>
        </authorList>
    </citation>
    <scope>NUCLEOTIDE SEQUENCE [LARGE SCALE GENOMIC DNA]</scope>
    <source>
        <strain evidence="9 10">MCA 3882</strain>
    </source>
</reference>
<dbReference type="InParanoid" id="A0A316V452"/>
<dbReference type="Gene3D" id="1.10.510.10">
    <property type="entry name" value="Transferase(Phosphotransferase) domain 1"/>
    <property type="match status" value="1"/>
</dbReference>
<evidence type="ECO:0000256" key="7">
    <source>
        <dbReference type="RuleBase" id="RU000304"/>
    </source>
</evidence>
<dbReference type="OrthoDB" id="8693905at2759"/>
<dbReference type="SUPFAM" id="SSF56112">
    <property type="entry name" value="Protein kinase-like (PK-like)"/>
    <property type="match status" value="1"/>
</dbReference>
<name>A0A316V452_9BASI</name>
<dbReference type="Pfam" id="PF00069">
    <property type="entry name" value="Pkinase"/>
    <property type="match status" value="1"/>
</dbReference>
<evidence type="ECO:0000313" key="9">
    <source>
        <dbReference type="EMBL" id="PWN31301.1"/>
    </source>
</evidence>
<evidence type="ECO:0000256" key="3">
    <source>
        <dbReference type="ARBA" id="ARBA00022741"/>
    </source>
</evidence>
<evidence type="ECO:0000256" key="1">
    <source>
        <dbReference type="ARBA" id="ARBA00022527"/>
    </source>
</evidence>
<evidence type="ECO:0000259" key="8">
    <source>
        <dbReference type="PROSITE" id="PS50011"/>
    </source>
</evidence>
<dbReference type="GO" id="GO:0004674">
    <property type="term" value="F:protein serine/threonine kinase activity"/>
    <property type="evidence" value="ECO:0007669"/>
    <property type="project" value="UniProtKB-KW"/>
</dbReference>